<dbReference type="RefSeq" id="YP_008004400.1">
    <property type="nucleotide sequence ID" value="NC_021248.1"/>
</dbReference>
<dbReference type="Gene3D" id="3.40.50.300">
    <property type="entry name" value="P-loop containing nucleotide triphosphate hydrolases"/>
    <property type="match status" value="1"/>
</dbReference>
<reference evidence="6" key="1">
    <citation type="journal article" date="2013" name="J. Virol.">
        <title>New Insights into the Evolution of Entomopoxvirinae from the Complete Genome Sequences of Four Entomopoxviruses Infecting Adoxophyes honmai, Choristoneura biennis, Choristoneura rosaceana, and Mythimna separata.</title>
        <authorList>
            <person name="Theze J."/>
            <person name="Takatsuka J."/>
            <person name="Li Z."/>
            <person name="Gallais J."/>
            <person name="Doucet D."/>
            <person name="Arif B."/>
            <person name="Nakai M."/>
            <person name="Herniou E.A."/>
        </authorList>
    </citation>
    <scope>NUCLEOTIDE SEQUENCE</scope>
</reference>
<evidence type="ECO:0000259" key="4">
    <source>
        <dbReference type="PROSITE" id="PS51206"/>
    </source>
</evidence>
<sequence>MDIYNTKENLKTLLLTDKYLHFIKDEYFIFEIIPLIKKYIDDMDISSNTDSNIWINWLINDNKFRLCNETITMYYERYKRYLNNNLSPDDYKFKNLTECDLSLIINIFSDLNFDIIIYNMLKNHIHAYNNKFYKINFDENIFIKLDEDIIKEVKIILYEYKLKLLNLTKRLSEKNITEIEKHIEKVYKYKINIKEVKSFCNNKNIKFMNNFREDYLPLANKNNIDLRTGEIVSRNINDYFDFCSDLIYDKNYNDTPDFIKDITNNDKDLIELLQKILGCCITGKNKEQVFFIFYGKGSNGKSTLMSYLQKILNNMYHSINISDFNKNTFTNIDDNKILTNNRLCVLEDSRENDTLDDVKFKNITDKSKSKIILCTNFKPNFDTNTLGMTRRIVYFPFNISFVAMPENELEKLENINYNTDIDKLFSWIIKGAIKNNKDTLKKMPILYKLRNELICDVDPIAEYLNIKIEKKDNFNILSSELYNKYLLFLEEYEYEDKYKNITNMAFSNILTKKGYKKIKKPKGMFFTNISFKL</sequence>
<dbReference type="SUPFAM" id="SSF52540">
    <property type="entry name" value="P-loop containing nucleoside triphosphate hydrolases"/>
    <property type="match status" value="1"/>
</dbReference>
<evidence type="ECO:0000256" key="3">
    <source>
        <dbReference type="ARBA" id="ARBA00022840"/>
    </source>
</evidence>
<name>A0A916KPZ3_CBEPV</name>
<dbReference type="GO" id="GO:0005524">
    <property type="term" value="F:ATP binding"/>
    <property type="evidence" value="ECO:0007669"/>
    <property type="project" value="UniProtKB-KW"/>
</dbReference>
<evidence type="ECO:0000313" key="7">
    <source>
        <dbReference type="Proteomes" id="UP000792220"/>
    </source>
</evidence>
<keyword evidence="7" id="KW-1185">Reference proteome</keyword>
<proteinExistence type="predicted"/>
<dbReference type="OrthoDB" id="3193at10239"/>
<evidence type="ECO:0000256" key="2">
    <source>
        <dbReference type="ARBA" id="ARBA00022801"/>
    </source>
</evidence>
<dbReference type="PROSITE" id="PS51206">
    <property type="entry name" value="SF3_HELICASE_1"/>
    <property type="match status" value="1"/>
</dbReference>
<evidence type="ECO:0000313" key="5">
    <source>
        <dbReference type="EMBL" id="CCU55573.1"/>
    </source>
</evidence>
<dbReference type="KEGG" id="vg:15612995"/>
<dbReference type="PANTHER" id="PTHR35372:SF2">
    <property type="entry name" value="SF3 HELICASE DOMAIN-CONTAINING PROTEIN"/>
    <property type="match status" value="1"/>
</dbReference>
<dbReference type="RefSeq" id="YP_008004075.1">
    <property type="nucleotide sequence ID" value="NC_021248.1"/>
</dbReference>
<dbReference type="PANTHER" id="PTHR35372">
    <property type="entry name" value="ATP BINDING PROTEIN-RELATED"/>
    <property type="match status" value="1"/>
</dbReference>
<dbReference type="InterPro" id="IPR027417">
    <property type="entry name" value="P-loop_NTPase"/>
</dbReference>
<accession>A0A916KPZ3</accession>
<keyword evidence="3" id="KW-0067">ATP-binding</keyword>
<dbReference type="GeneID" id="15613320"/>
<feature type="domain" description="SF3 helicase" evidence="4">
    <location>
        <begin position="268"/>
        <end position="410"/>
    </location>
</feature>
<organismHost>
    <name type="scientific">Choristoneura fumiferana</name>
    <name type="common">Spruce budworm moth</name>
    <name type="synonym">Archips fumiferana</name>
    <dbReference type="NCBI Taxonomy" id="7141"/>
</organismHost>
<organism evidence="6 7">
    <name type="scientific">Choristoneura biennis entomopoxvirus</name>
    <name type="common">CbEPV</name>
    <dbReference type="NCBI Taxonomy" id="10288"/>
    <lineage>
        <taxon>Viruses</taxon>
        <taxon>Varidnaviria</taxon>
        <taxon>Bamfordvirae</taxon>
        <taxon>Nucleocytoviricota</taxon>
        <taxon>Pokkesviricetes</taxon>
        <taxon>Chitovirales</taxon>
        <taxon>Poxviridae</taxon>
        <taxon>Entomopoxvirinae</taxon>
        <taxon>Betaentomopoxvirus</taxon>
        <taxon>Betaentomopoxvirus cbiennis</taxon>
    </lineage>
</organism>
<dbReference type="KEGG" id="vg:15613320"/>
<evidence type="ECO:0000256" key="1">
    <source>
        <dbReference type="ARBA" id="ARBA00022741"/>
    </source>
</evidence>
<dbReference type="EMBL" id="HF679132">
    <property type="protein sequence ID" value="CCU55573.1"/>
    <property type="molecule type" value="Genomic_DNA"/>
</dbReference>
<dbReference type="EMBL" id="HF679132">
    <property type="protein sequence ID" value="CCU55898.1"/>
    <property type="molecule type" value="Genomic_DNA"/>
</dbReference>
<dbReference type="GeneID" id="15612995"/>
<dbReference type="InterPro" id="IPR014015">
    <property type="entry name" value="Helicase_SF3_DNA-vir"/>
</dbReference>
<evidence type="ECO:0000313" key="6">
    <source>
        <dbReference type="EMBL" id="CCU55898.1"/>
    </source>
</evidence>
<gene>
    <name evidence="5" type="ORF">CHBEV_005</name>
    <name evidence="6" type="ORF">CHBEV_330</name>
</gene>
<protein>
    <submittedName>
        <fullName evidence="6">Phage/plasmid primase, P4 family</fullName>
    </submittedName>
</protein>
<dbReference type="GO" id="GO:0016787">
    <property type="term" value="F:hydrolase activity"/>
    <property type="evidence" value="ECO:0007669"/>
    <property type="project" value="UniProtKB-KW"/>
</dbReference>
<keyword evidence="1" id="KW-0547">Nucleotide-binding</keyword>
<dbReference type="Proteomes" id="UP000792220">
    <property type="component" value="Genome"/>
</dbReference>
<dbReference type="InterPro" id="IPR051620">
    <property type="entry name" value="ORF904-like_C"/>
</dbReference>
<keyword evidence="2" id="KW-0378">Hydrolase</keyword>